<name>A0A3Q9BUA5_9BURK</name>
<dbReference type="GO" id="GO:0047632">
    <property type="term" value="F:agmatine deiminase activity"/>
    <property type="evidence" value="ECO:0007669"/>
    <property type="project" value="TreeGrafter"/>
</dbReference>
<protein>
    <submittedName>
        <fullName evidence="3">Agmatine deiminase family protein</fullName>
    </submittedName>
</protein>
<keyword evidence="4" id="KW-1185">Reference proteome</keyword>
<feature type="region of interest" description="Disordered" evidence="2">
    <location>
        <begin position="46"/>
        <end position="69"/>
    </location>
</feature>
<evidence type="ECO:0000313" key="3">
    <source>
        <dbReference type="EMBL" id="AZP14055.1"/>
    </source>
</evidence>
<evidence type="ECO:0000256" key="1">
    <source>
        <dbReference type="ARBA" id="ARBA00022801"/>
    </source>
</evidence>
<feature type="compositionally biased region" description="Pro residues" evidence="2">
    <location>
        <begin position="52"/>
        <end position="68"/>
    </location>
</feature>
<dbReference type="Pfam" id="PF04371">
    <property type="entry name" value="PAD_porph"/>
    <property type="match status" value="1"/>
</dbReference>
<dbReference type="InterPro" id="IPR007466">
    <property type="entry name" value="Peptidyl-Arg-deiminase_porph"/>
</dbReference>
<evidence type="ECO:0000313" key="4">
    <source>
        <dbReference type="Proteomes" id="UP000275663"/>
    </source>
</evidence>
<sequence length="513" mass="54419">MSKKISASISPIEIVAMRRRRFMQSATTLFATSLILPLAACGGGSEAAASPVTPPSPPTPPTPQPPLPSVSFMAPKEGAIHAATWMAYGASVSAWGNGVGTAEERDLNNSRVLAREDLMRIAAQLSRFEPVKMLVANDADKAEANALLDKVLAGTGTQNSLNPSKTITSDGKIFSNGVALPAMNRSRIELIVKTDNKVNPNQGVNDLWTRDAAPVFSKGSDGKVYGIDFNFNGWGQEKPRTGLSGWVKDPLKATNGVRDQDIDGDKTTAAFITSKLGISSLSTWLTMEGGAIEVNGLGMAVVAESCIINNNRNPGKTKADFEAEIKRVMGVSKVIWIPGVKAQEVTDGHVDFYARFSNDNTLFFNWDGGLSLDGKSKSTDGKNKDALVAYQAQVASWSAADKLAYLGSASATLNLIELPTPLASVKTAIAARNPGISMTERKNFDDTFAAGYVGYYEANSCILMGQFGDVAADKIAFDKIQAAYPDRIVIQIATDGVGNGGGTIHCATQQQIS</sequence>
<evidence type="ECO:0000256" key="2">
    <source>
        <dbReference type="SAM" id="MobiDB-lite"/>
    </source>
</evidence>
<keyword evidence="1" id="KW-0378">Hydrolase</keyword>
<dbReference type="GO" id="GO:0004668">
    <property type="term" value="F:protein-arginine deiminase activity"/>
    <property type="evidence" value="ECO:0007669"/>
    <property type="project" value="InterPro"/>
</dbReference>
<dbReference type="InterPro" id="IPR006311">
    <property type="entry name" value="TAT_signal"/>
</dbReference>
<accession>A0A3Q9BUA5</accession>
<dbReference type="RefSeq" id="WP_126129416.1">
    <property type="nucleotide sequence ID" value="NZ_CP034464.1"/>
</dbReference>
<dbReference type="Proteomes" id="UP000275663">
    <property type="component" value="Chromosome"/>
</dbReference>
<dbReference type="PROSITE" id="PS51318">
    <property type="entry name" value="TAT"/>
    <property type="match status" value="1"/>
</dbReference>
<dbReference type="PANTHER" id="PTHR31377">
    <property type="entry name" value="AGMATINE DEIMINASE-RELATED"/>
    <property type="match status" value="1"/>
</dbReference>
<dbReference type="AlphaFoldDB" id="A0A3Q9BUA5"/>
<dbReference type="PANTHER" id="PTHR31377:SF0">
    <property type="entry name" value="AGMATINE DEIMINASE-RELATED"/>
    <property type="match status" value="1"/>
</dbReference>
<dbReference type="Gene3D" id="3.75.10.10">
    <property type="entry name" value="L-arginine/glycine Amidinotransferase, Chain A"/>
    <property type="match status" value="1"/>
</dbReference>
<dbReference type="EMBL" id="CP034464">
    <property type="protein sequence ID" value="AZP14055.1"/>
    <property type="molecule type" value="Genomic_DNA"/>
</dbReference>
<proteinExistence type="predicted"/>
<gene>
    <name evidence="3" type="ORF">EJN92_19865</name>
</gene>
<dbReference type="GO" id="GO:0009446">
    <property type="term" value="P:putrescine biosynthetic process"/>
    <property type="evidence" value="ECO:0007669"/>
    <property type="project" value="InterPro"/>
</dbReference>
<dbReference type="KEGG" id="upv:EJN92_19865"/>
<organism evidence="3 4">
    <name type="scientific">Undibacterium parvum</name>
    <dbReference type="NCBI Taxonomy" id="401471"/>
    <lineage>
        <taxon>Bacteria</taxon>
        <taxon>Pseudomonadati</taxon>
        <taxon>Pseudomonadota</taxon>
        <taxon>Betaproteobacteria</taxon>
        <taxon>Burkholderiales</taxon>
        <taxon>Oxalobacteraceae</taxon>
        <taxon>Undibacterium</taxon>
    </lineage>
</organism>
<dbReference type="SUPFAM" id="SSF55909">
    <property type="entry name" value="Pentein"/>
    <property type="match status" value="1"/>
</dbReference>
<dbReference type="OrthoDB" id="9808013at2"/>
<reference evidence="3 4" key="1">
    <citation type="journal article" date="2011" name="Int. J. Syst. Evol. Microbiol.">
        <title>Description of Undibacterium oligocarboniphilum sp. nov., isolated from purified water, and Undibacterium pigrum strain CCUG 49012 as the type strain of Undibacterium parvum sp. nov., and emended descriptions of the genus Undibacterium and the species Undibacterium pigrum.</title>
        <authorList>
            <person name="Eder W."/>
            <person name="Wanner G."/>
            <person name="Ludwig W."/>
            <person name="Busse H.J."/>
            <person name="Ziemke-Kageler F."/>
            <person name="Lang E."/>
        </authorList>
    </citation>
    <scope>NUCLEOTIDE SEQUENCE [LARGE SCALE GENOMIC DNA]</scope>
    <source>
        <strain evidence="3 4">DSM 23061</strain>
    </source>
</reference>